<gene>
    <name evidence="2" type="ORF">FMOSSE_LOCUS4659</name>
</gene>
<name>A0A9N9A0Y6_FUNMO</name>
<dbReference type="AlphaFoldDB" id="A0A9N9A0Y6"/>
<comment type="caution">
    <text evidence="2">The sequence shown here is derived from an EMBL/GenBank/DDBJ whole genome shotgun (WGS) entry which is preliminary data.</text>
</comment>
<reference evidence="2" key="1">
    <citation type="submission" date="2021-06" db="EMBL/GenBank/DDBJ databases">
        <authorList>
            <person name="Kallberg Y."/>
            <person name="Tangrot J."/>
            <person name="Rosling A."/>
        </authorList>
    </citation>
    <scope>NUCLEOTIDE SEQUENCE</scope>
    <source>
        <strain evidence="2">87-6 pot B 2015</strain>
    </source>
</reference>
<evidence type="ECO:0000256" key="1">
    <source>
        <dbReference type="SAM" id="Coils"/>
    </source>
</evidence>
<feature type="coiled-coil region" evidence="1">
    <location>
        <begin position="1"/>
        <end position="80"/>
    </location>
</feature>
<evidence type="ECO:0000313" key="3">
    <source>
        <dbReference type="Proteomes" id="UP000789375"/>
    </source>
</evidence>
<sequence length="114" mass="13722">MKENSKEFHLAMADLKKLEKKLQNRYNYRINIEENSKIFHFAMTDLKNNLEKFKEIVDFLEEENKRLKDISKKKERILSTINLSINKYNESNFLEEKEPILSTINLLVNEINDK</sequence>
<dbReference type="EMBL" id="CAJVPP010000802">
    <property type="protein sequence ID" value="CAG8513422.1"/>
    <property type="molecule type" value="Genomic_DNA"/>
</dbReference>
<proteinExistence type="predicted"/>
<organism evidence="2 3">
    <name type="scientific">Funneliformis mosseae</name>
    <name type="common">Endomycorrhizal fungus</name>
    <name type="synonym">Glomus mosseae</name>
    <dbReference type="NCBI Taxonomy" id="27381"/>
    <lineage>
        <taxon>Eukaryota</taxon>
        <taxon>Fungi</taxon>
        <taxon>Fungi incertae sedis</taxon>
        <taxon>Mucoromycota</taxon>
        <taxon>Glomeromycotina</taxon>
        <taxon>Glomeromycetes</taxon>
        <taxon>Glomerales</taxon>
        <taxon>Glomeraceae</taxon>
        <taxon>Funneliformis</taxon>
    </lineage>
</organism>
<keyword evidence="3" id="KW-1185">Reference proteome</keyword>
<dbReference type="Proteomes" id="UP000789375">
    <property type="component" value="Unassembled WGS sequence"/>
</dbReference>
<evidence type="ECO:0000313" key="2">
    <source>
        <dbReference type="EMBL" id="CAG8513422.1"/>
    </source>
</evidence>
<keyword evidence="1" id="KW-0175">Coiled coil</keyword>
<accession>A0A9N9A0Y6</accession>
<protein>
    <submittedName>
        <fullName evidence="2">13692_t:CDS:1</fullName>
    </submittedName>
</protein>